<dbReference type="AlphaFoldDB" id="A0A0U3G177"/>
<evidence type="ECO:0000313" key="5">
    <source>
        <dbReference type="Proteomes" id="UP000321155"/>
    </source>
</evidence>
<evidence type="ECO:0008006" key="6">
    <source>
        <dbReference type="Google" id="ProtNLM"/>
    </source>
</evidence>
<evidence type="ECO:0000313" key="3">
    <source>
        <dbReference type="EMBL" id="GEO93226.1"/>
    </source>
</evidence>
<feature type="compositionally biased region" description="Basic and acidic residues" evidence="1">
    <location>
        <begin position="67"/>
        <end position="78"/>
    </location>
</feature>
<reference evidence="3 5" key="2">
    <citation type="submission" date="2019-07" db="EMBL/GenBank/DDBJ databases">
        <title>Whole genome shotgun sequence of Kocuria flava NBRC 107626.</title>
        <authorList>
            <person name="Hosoyama A."/>
            <person name="Uohara A."/>
            <person name="Ohji S."/>
            <person name="Ichikawa N."/>
        </authorList>
    </citation>
    <scope>NUCLEOTIDE SEQUENCE [LARGE SCALE GENOMIC DNA]</scope>
    <source>
        <strain evidence="3 5">NBRC 107626</strain>
    </source>
</reference>
<accession>A0A0U3G177</accession>
<evidence type="ECO:0000313" key="2">
    <source>
        <dbReference type="EMBL" id="ALU38762.1"/>
    </source>
</evidence>
<feature type="region of interest" description="Disordered" evidence="1">
    <location>
        <begin position="1"/>
        <end position="33"/>
    </location>
</feature>
<dbReference type="EMBL" id="BJZR01000095">
    <property type="protein sequence ID" value="GEO93226.1"/>
    <property type="molecule type" value="Genomic_DNA"/>
</dbReference>
<name>A0A0U3G177_9MICC</name>
<dbReference type="Proteomes" id="UP000321155">
    <property type="component" value="Unassembled WGS sequence"/>
</dbReference>
<dbReference type="STRING" id="446860.AS188_02240"/>
<proteinExistence type="predicted"/>
<dbReference type="RefSeq" id="WP_058857474.1">
    <property type="nucleotide sequence ID" value="NZ_BJZR01000095.1"/>
</dbReference>
<feature type="region of interest" description="Disordered" evidence="1">
    <location>
        <begin position="65"/>
        <end position="110"/>
    </location>
</feature>
<dbReference type="KEGG" id="kfv:AS188_02240"/>
<evidence type="ECO:0000256" key="1">
    <source>
        <dbReference type="SAM" id="MobiDB-lite"/>
    </source>
</evidence>
<protein>
    <recommendedName>
        <fullName evidence="6">Prevent-host-death protein</fullName>
    </recommendedName>
</protein>
<sequence length="110" mass="11901">MSLDRGHAKSRSLLRRAQATRAPRALILSGERRPKGYIATSTSLAGPEPSIPPVLGEVAIRALSSEQPRELSADEVDRLMAPLPTDDGGWAAELEEDRRRTTTDDPSAGR</sequence>
<dbReference type="EMBL" id="CP013254">
    <property type="protein sequence ID" value="ALU38762.1"/>
    <property type="molecule type" value="Genomic_DNA"/>
</dbReference>
<reference evidence="2 4" key="1">
    <citation type="submission" date="2015-11" db="EMBL/GenBank/DDBJ databases">
        <title>Complete Genome Sequence of Kocuria flava strain HO-9041.</title>
        <authorList>
            <person name="Zhou M."/>
            <person name="Dai J."/>
        </authorList>
    </citation>
    <scope>NUCLEOTIDE SEQUENCE [LARGE SCALE GENOMIC DNA]</scope>
    <source>
        <strain evidence="2 4">HO-9041</strain>
    </source>
</reference>
<evidence type="ECO:0000313" key="4">
    <source>
        <dbReference type="Proteomes" id="UP000057181"/>
    </source>
</evidence>
<dbReference type="Proteomes" id="UP000057181">
    <property type="component" value="Chromosome"/>
</dbReference>
<organism evidence="2 4">
    <name type="scientific">Kocuria flava</name>
    <dbReference type="NCBI Taxonomy" id="446860"/>
    <lineage>
        <taxon>Bacteria</taxon>
        <taxon>Bacillati</taxon>
        <taxon>Actinomycetota</taxon>
        <taxon>Actinomycetes</taxon>
        <taxon>Micrococcales</taxon>
        <taxon>Micrococcaceae</taxon>
        <taxon>Kocuria</taxon>
    </lineage>
</organism>
<gene>
    <name evidence="2" type="ORF">AS188_02240</name>
    <name evidence="3" type="ORF">KFL01_25320</name>
</gene>
<keyword evidence="5" id="KW-1185">Reference proteome</keyword>